<sequence>MYLFLCALWASAVKKNSCYDNLKFSYSNLVLENMVFFQNQNAIFKIILDSSVCGSSIPLVCHAPRVVRPFALSLMTSPLSGAWNPWSPSPFPLPLFLFSLLLFTFSLLPSSPPLANIKALWAYLYQKRIFPENPENQWRRNMGRRQRNTQNGLMTRMLGKTGRMATTFGLGGQGSIQWPRRGVDGEKIIDKALGKGVTYFDTSNIYGPSQLTFGKAFRRLHLVPEVPGYDRRLRKNLFLASKTHMRYSVAASEALGPNSVSNGARVRNAIHDVRRSLSQIFGDGRGGYPKGAYLDLVQIHNINTLEEVDAIFEGLENPDPHAEHIGALAGLLDLRDGTNRTGANPAEEKLVRHIGITGHWNSPAYMEAIQRDRLGIIDTLLIAINPNDKLYLNHQNNVIPVAKAKGLGVIGMKIFSDGVMYGRDSGSRTFSHQPEDVYMKVGSKELPSPPLIQYALSVPGVDILIAGIGNIDDSDDPHVDQLVSNIDAAQLREPLSPDDMRRIEERTYEIAGGDTNYFQRPATGLTPPRALRADCDSGYYEYKIGTPAIYLAWDCSYAGASPLASYEIFRNEQKIGEVAHHPQTTQDPFRFRIEDSPGLHIYRVRAVDQGGNRSPWAEVPITCPSA</sequence>
<gene>
    <name evidence="2" type="ORF">C4520_15690</name>
</gene>
<dbReference type="Pfam" id="PF00248">
    <property type="entry name" value="Aldo_ket_red"/>
    <property type="match status" value="1"/>
</dbReference>
<dbReference type="InterPro" id="IPR036812">
    <property type="entry name" value="NAD(P)_OxRdtase_dom_sf"/>
</dbReference>
<comment type="caution">
    <text evidence="2">The sequence shown here is derived from an EMBL/GenBank/DDBJ whole genome shotgun (WGS) entry which is preliminary data.</text>
</comment>
<dbReference type="Proteomes" id="UP000265882">
    <property type="component" value="Unassembled WGS sequence"/>
</dbReference>
<dbReference type="SUPFAM" id="SSF51430">
    <property type="entry name" value="NAD(P)-linked oxidoreductase"/>
    <property type="match status" value="1"/>
</dbReference>
<evidence type="ECO:0000313" key="2">
    <source>
        <dbReference type="EMBL" id="RJP17811.1"/>
    </source>
</evidence>
<feature type="domain" description="NADP-dependent oxidoreductase" evidence="1">
    <location>
        <begin position="185"/>
        <end position="505"/>
    </location>
</feature>
<proteinExistence type="predicted"/>
<dbReference type="PANTHER" id="PTHR43312:SF1">
    <property type="entry name" value="NADP-DEPENDENT OXIDOREDUCTASE DOMAIN-CONTAINING PROTEIN"/>
    <property type="match status" value="1"/>
</dbReference>
<dbReference type="EMBL" id="QZKU01000110">
    <property type="protein sequence ID" value="RJP17811.1"/>
    <property type="molecule type" value="Genomic_DNA"/>
</dbReference>
<accession>A0A3A4NQM6</accession>
<reference evidence="2 3" key="1">
    <citation type="journal article" date="2017" name="ISME J.">
        <title>Energy and carbon metabolisms in a deep terrestrial subsurface fluid microbial community.</title>
        <authorList>
            <person name="Momper L."/>
            <person name="Jungbluth S.P."/>
            <person name="Lee M.D."/>
            <person name="Amend J.P."/>
        </authorList>
    </citation>
    <scope>NUCLEOTIDE SEQUENCE [LARGE SCALE GENOMIC DNA]</scope>
    <source>
        <strain evidence="2">SURF_5</strain>
    </source>
</reference>
<dbReference type="AlphaFoldDB" id="A0A3A4NQM6"/>
<evidence type="ECO:0000313" key="3">
    <source>
        <dbReference type="Proteomes" id="UP000265882"/>
    </source>
</evidence>
<organism evidence="2 3">
    <name type="scientific">Abyssobacteria bacterium (strain SURF_5)</name>
    <dbReference type="NCBI Taxonomy" id="2093360"/>
    <lineage>
        <taxon>Bacteria</taxon>
        <taxon>Pseudomonadati</taxon>
        <taxon>Candidatus Hydrogenedentota</taxon>
        <taxon>Candidatus Abyssobacteria</taxon>
    </lineage>
</organism>
<dbReference type="Gene3D" id="3.20.20.100">
    <property type="entry name" value="NADP-dependent oxidoreductase domain"/>
    <property type="match status" value="1"/>
</dbReference>
<dbReference type="InterPro" id="IPR053135">
    <property type="entry name" value="AKR2_Oxidoreductase"/>
</dbReference>
<dbReference type="PANTHER" id="PTHR43312">
    <property type="entry name" value="D-THREO-ALDOSE 1-DEHYDROGENASE"/>
    <property type="match status" value="1"/>
</dbReference>
<protein>
    <submittedName>
        <fullName evidence="2">Aldo/keto reductase</fullName>
    </submittedName>
</protein>
<dbReference type="InterPro" id="IPR023210">
    <property type="entry name" value="NADP_OxRdtase_dom"/>
</dbReference>
<evidence type="ECO:0000259" key="1">
    <source>
        <dbReference type="Pfam" id="PF00248"/>
    </source>
</evidence>
<name>A0A3A4NQM6_ABYX5</name>